<dbReference type="GO" id="GO:0005975">
    <property type="term" value="P:carbohydrate metabolic process"/>
    <property type="evidence" value="ECO:0007669"/>
    <property type="project" value="UniProtKB-ARBA"/>
</dbReference>
<dbReference type="Proteomes" id="UP000032120">
    <property type="component" value="Unassembled WGS sequence"/>
</dbReference>
<dbReference type="AlphaFoldDB" id="A0A0D0H836"/>
<feature type="transmembrane region" description="Helical" evidence="3">
    <location>
        <begin position="418"/>
        <end position="437"/>
    </location>
</feature>
<accession>A0A0D0H836</accession>
<dbReference type="GO" id="GO:0005509">
    <property type="term" value="F:calcium ion binding"/>
    <property type="evidence" value="ECO:0007669"/>
    <property type="project" value="InterPro"/>
</dbReference>
<evidence type="ECO:0000256" key="1">
    <source>
        <dbReference type="ARBA" id="ARBA00022614"/>
    </source>
</evidence>
<dbReference type="Pfam" id="PF05345">
    <property type="entry name" value="He_PIG"/>
    <property type="match status" value="1"/>
</dbReference>
<name>A0A0D0H836_9MICO</name>
<dbReference type="Gene3D" id="2.60.40.10">
    <property type="entry name" value="Immunoglobulins"/>
    <property type="match status" value="1"/>
</dbReference>
<comment type="caution">
    <text evidence="5">The sequence shown here is derived from an EMBL/GenBank/DDBJ whole genome shotgun (WGS) entry which is preliminary data.</text>
</comment>
<dbReference type="PANTHER" id="PTHR46652">
    <property type="entry name" value="LEUCINE-RICH REPEAT AND IQ DOMAIN-CONTAINING PROTEIN 1-RELATED"/>
    <property type="match status" value="1"/>
</dbReference>
<keyword evidence="3" id="KW-1133">Transmembrane helix</keyword>
<dbReference type="RefSeq" id="WP_042543122.1">
    <property type="nucleotide sequence ID" value="NZ_JXSQ01000003.1"/>
</dbReference>
<proteinExistence type="predicted"/>
<dbReference type="InterPro" id="IPR015919">
    <property type="entry name" value="Cadherin-like_sf"/>
</dbReference>
<dbReference type="SUPFAM" id="SSF52058">
    <property type="entry name" value="L domain-like"/>
    <property type="match status" value="1"/>
</dbReference>
<evidence type="ECO:0000256" key="2">
    <source>
        <dbReference type="ARBA" id="ARBA00022737"/>
    </source>
</evidence>
<keyword evidence="6" id="KW-1185">Reference proteome</keyword>
<keyword evidence="4" id="KW-0732">Signal</keyword>
<feature type="chain" id="PRO_5002223155" evidence="4">
    <location>
        <begin position="38"/>
        <end position="450"/>
    </location>
</feature>
<evidence type="ECO:0000256" key="3">
    <source>
        <dbReference type="SAM" id="Phobius"/>
    </source>
</evidence>
<organism evidence="5 6">
    <name type="scientific">Leucobacter komagatae</name>
    <dbReference type="NCBI Taxonomy" id="55969"/>
    <lineage>
        <taxon>Bacteria</taxon>
        <taxon>Bacillati</taxon>
        <taxon>Actinomycetota</taxon>
        <taxon>Actinomycetes</taxon>
        <taxon>Micrococcales</taxon>
        <taxon>Microbacteriaceae</taxon>
        <taxon>Leucobacter</taxon>
    </lineage>
</organism>
<dbReference type="SUPFAM" id="SSF49313">
    <property type="entry name" value="Cadherin-like"/>
    <property type="match status" value="1"/>
</dbReference>
<dbReference type="InterPro" id="IPR025875">
    <property type="entry name" value="Leu-rich_rpt_4"/>
</dbReference>
<keyword evidence="1" id="KW-0433">Leucine-rich repeat</keyword>
<reference evidence="5 6" key="1">
    <citation type="submission" date="2015-01" db="EMBL/GenBank/DDBJ databases">
        <title>Draft genome sequence of Leucobacter komagatae strain VKM ST2845.</title>
        <authorList>
            <person name="Karlyshev A.V."/>
            <person name="Kudryashova E.B."/>
        </authorList>
    </citation>
    <scope>NUCLEOTIDE SEQUENCE [LARGE SCALE GENOMIC DNA]</scope>
    <source>
        <strain evidence="5 6">VKM ST2845</strain>
    </source>
</reference>
<keyword evidence="3" id="KW-0472">Membrane</keyword>
<dbReference type="InterPro" id="IPR001611">
    <property type="entry name" value="Leu-rich_rpt"/>
</dbReference>
<dbReference type="OrthoDB" id="4990251at2"/>
<keyword evidence="3" id="KW-0812">Transmembrane</keyword>
<dbReference type="GO" id="GO:0016020">
    <property type="term" value="C:membrane"/>
    <property type="evidence" value="ECO:0007669"/>
    <property type="project" value="InterPro"/>
</dbReference>
<dbReference type="InterPro" id="IPR050836">
    <property type="entry name" value="SDS22/Internalin_LRR"/>
</dbReference>
<feature type="signal peptide" evidence="4">
    <location>
        <begin position="1"/>
        <end position="37"/>
    </location>
</feature>
<gene>
    <name evidence="5" type="ORF">SD72_03965</name>
</gene>
<dbReference type="InterPro" id="IPR032675">
    <property type="entry name" value="LRR_dom_sf"/>
</dbReference>
<evidence type="ECO:0000313" key="5">
    <source>
        <dbReference type="EMBL" id="KIP53385.1"/>
    </source>
</evidence>
<sequence length="450" mass="45455">MNSNVDVPFPPRRRSAALGLMAGVLFAALAAPTAALAGPADPVAFSDAALESCVLDTLELPEGTPVTEADLAQLTNLSCRSMGISDIGPLVFATGLTRIDLADNSVSDLRPVSGLSSLVTLLLVSNQVSDVTPLSGLPALSDLYLNRNQVSDITPLASIPTLRALLIHSNQISDVTALAGLSNLEIVYVANNAIRDISPLGALPRLLTVDATLQQLPTVELSTGIPTPSPIVAENGELIPVRITAGDGVASGTDITWNTDGSGLAAWEYTYPIGTSRGQFSGVVGVNATTQPEVSLAGSPVDGVVGSAYSFDFALTGKPTAPQSTIVGGRLPAGVSLSADGKLTGTPTESGVFSFDIAVSNGAAEQTYSRTLTVAAAAVPPKEEEGGGVVDGGVIGGKVPGSGTLQLADSGAGAPHSGAWVTAVSLLALGGAAVAFARHGRPKRAGIRQR</sequence>
<dbReference type="Pfam" id="PF12799">
    <property type="entry name" value="LRR_4"/>
    <property type="match status" value="2"/>
</dbReference>
<evidence type="ECO:0000256" key="4">
    <source>
        <dbReference type="SAM" id="SignalP"/>
    </source>
</evidence>
<dbReference type="PANTHER" id="PTHR46652:SF3">
    <property type="entry name" value="LEUCINE-RICH REPEAT-CONTAINING PROTEIN 9"/>
    <property type="match status" value="1"/>
</dbReference>
<keyword evidence="2" id="KW-0677">Repeat</keyword>
<dbReference type="Gene3D" id="3.80.10.10">
    <property type="entry name" value="Ribonuclease Inhibitor"/>
    <property type="match status" value="1"/>
</dbReference>
<evidence type="ECO:0000313" key="6">
    <source>
        <dbReference type="Proteomes" id="UP000032120"/>
    </source>
</evidence>
<dbReference type="EMBL" id="JXSQ01000003">
    <property type="protein sequence ID" value="KIP53385.1"/>
    <property type="molecule type" value="Genomic_DNA"/>
</dbReference>
<dbReference type="PROSITE" id="PS51450">
    <property type="entry name" value="LRR"/>
    <property type="match status" value="4"/>
</dbReference>
<protein>
    <submittedName>
        <fullName evidence="5">Uncharacterized protein</fullName>
    </submittedName>
</protein>
<dbReference type="InterPro" id="IPR013783">
    <property type="entry name" value="Ig-like_fold"/>
</dbReference>